<evidence type="ECO:0000256" key="3">
    <source>
        <dbReference type="ARBA" id="ARBA00022741"/>
    </source>
</evidence>
<evidence type="ECO:0000256" key="5">
    <source>
        <dbReference type="ARBA" id="ARBA00022840"/>
    </source>
</evidence>
<dbReference type="AlphaFoldDB" id="A0A9D1R402"/>
<comment type="caution">
    <text evidence="7">The sequence shown here is derived from an EMBL/GenBank/DDBJ whole genome shotgun (WGS) entry which is preliminary data.</text>
</comment>
<evidence type="ECO:0000256" key="2">
    <source>
        <dbReference type="ARBA" id="ARBA00022679"/>
    </source>
</evidence>
<evidence type="ECO:0000256" key="1">
    <source>
        <dbReference type="ARBA" id="ARBA00010688"/>
    </source>
</evidence>
<dbReference type="GO" id="GO:0016301">
    <property type="term" value="F:kinase activity"/>
    <property type="evidence" value="ECO:0007669"/>
    <property type="project" value="UniProtKB-KW"/>
</dbReference>
<keyword evidence="5" id="KW-0067">ATP-binding</keyword>
<gene>
    <name evidence="7" type="ORF">H9742_03410</name>
</gene>
<evidence type="ECO:0000313" key="7">
    <source>
        <dbReference type="EMBL" id="HIW80567.1"/>
    </source>
</evidence>
<evidence type="ECO:0000259" key="6">
    <source>
        <dbReference type="Pfam" id="PF00294"/>
    </source>
</evidence>
<proteinExistence type="inferred from homology"/>
<dbReference type="PANTHER" id="PTHR43085:SF1">
    <property type="entry name" value="PSEUDOURIDINE KINASE-RELATED"/>
    <property type="match status" value="1"/>
</dbReference>
<evidence type="ECO:0000256" key="4">
    <source>
        <dbReference type="ARBA" id="ARBA00022777"/>
    </source>
</evidence>
<feature type="domain" description="Carbohydrate kinase PfkB" evidence="6">
    <location>
        <begin position="5"/>
        <end position="308"/>
    </location>
</feature>
<sequence>MTGYDVVALGELLIDFTQNGMSAQGNPIYEANPGGAPCNVLAMLQKLGRRTAFIGKVGADGFGLQLKNALEETGISSQGLRFDQRIPTTLAVVGRKPDGDRDFSFYRKPGADIMLRTEELPEELLGSAKIFHFGSLSLTDSPSREAAKEAVRLAKESGALISFDPNLRLPLWDTEKEARKQILYGLSQCQILKIADNELEWLTGKADHEAAAREILSEFAIPLVFVSLGKAGSMAFCGEKMVRVKAFVQENPVDTTGAGDTFMGCILHQVLEKGSLKLTDGELEQMLRFANGAASLVTMRRGALRVMPNREEINTCLKAVTANK</sequence>
<dbReference type="PANTHER" id="PTHR43085">
    <property type="entry name" value="HEXOKINASE FAMILY MEMBER"/>
    <property type="match status" value="1"/>
</dbReference>
<reference evidence="7" key="2">
    <citation type="submission" date="2021-04" db="EMBL/GenBank/DDBJ databases">
        <authorList>
            <person name="Gilroy R."/>
        </authorList>
    </citation>
    <scope>NUCLEOTIDE SEQUENCE</scope>
    <source>
        <strain evidence="7">CHK195-6426</strain>
    </source>
</reference>
<dbReference type="SUPFAM" id="SSF53613">
    <property type="entry name" value="Ribokinase-like"/>
    <property type="match status" value="1"/>
</dbReference>
<dbReference type="GO" id="GO:0005524">
    <property type="term" value="F:ATP binding"/>
    <property type="evidence" value="ECO:0007669"/>
    <property type="project" value="UniProtKB-KW"/>
</dbReference>
<dbReference type="CDD" id="cd01167">
    <property type="entry name" value="bac_FRK"/>
    <property type="match status" value="1"/>
</dbReference>
<dbReference type="Pfam" id="PF00294">
    <property type="entry name" value="PfkB"/>
    <property type="match status" value="1"/>
</dbReference>
<accession>A0A9D1R402</accession>
<dbReference type="InterPro" id="IPR029056">
    <property type="entry name" value="Ribokinase-like"/>
</dbReference>
<dbReference type="EMBL" id="DXGH01000017">
    <property type="protein sequence ID" value="HIW80567.1"/>
    <property type="molecule type" value="Genomic_DNA"/>
</dbReference>
<dbReference type="RefSeq" id="WP_318703727.1">
    <property type="nucleotide sequence ID" value="NZ_CALWMU010000029.1"/>
</dbReference>
<dbReference type="Gene3D" id="3.40.1190.20">
    <property type="match status" value="1"/>
</dbReference>
<keyword evidence="3" id="KW-0547">Nucleotide-binding</keyword>
<comment type="similarity">
    <text evidence="1">Belongs to the carbohydrate kinase PfkB family.</text>
</comment>
<keyword evidence="2" id="KW-0808">Transferase</keyword>
<keyword evidence="4 7" id="KW-0418">Kinase</keyword>
<protein>
    <submittedName>
        <fullName evidence="7">Carbohydrate kinase</fullName>
    </submittedName>
</protein>
<dbReference type="InterPro" id="IPR011611">
    <property type="entry name" value="PfkB_dom"/>
</dbReference>
<dbReference type="InterPro" id="IPR050306">
    <property type="entry name" value="PfkB_Carbo_kinase"/>
</dbReference>
<dbReference type="Proteomes" id="UP000824265">
    <property type="component" value="Unassembled WGS sequence"/>
</dbReference>
<organism evidence="7 8">
    <name type="scientific">Candidatus Acetatifactor stercoripullorum</name>
    <dbReference type="NCBI Taxonomy" id="2838414"/>
    <lineage>
        <taxon>Bacteria</taxon>
        <taxon>Bacillati</taxon>
        <taxon>Bacillota</taxon>
        <taxon>Clostridia</taxon>
        <taxon>Lachnospirales</taxon>
        <taxon>Lachnospiraceae</taxon>
        <taxon>Acetatifactor</taxon>
    </lineage>
</organism>
<name>A0A9D1R402_9FIRM</name>
<evidence type="ECO:0000313" key="8">
    <source>
        <dbReference type="Proteomes" id="UP000824265"/>
    </source>
</evidence>
<reference evidence="7" key="1">
    <citation type="journal article" date="2021" name="PeerJ">
        <title>Extensive microbial diversity within the chicken gut microbiome revealed by metagenomics and culture.</title>
        <authorList>
            <person name="Gilroy R."/>
            <person name="Ravi A."/>
            <person name="Getino M."/>
            <person name="Pursley I."/>
            <person name="Horton D.L."/>
            <person name="Alikhan N.F."/>
            <person name="Baker D."/>
            <person name="Gharbi K."/>
            <person name="Hall N."/>
            <person name="Watson M."/>
            <person name="Adriaenssens E.M."/>
            <person name="Foster-Nyarko E."/>
            <person name="Jarju S."/>
            <person name="Secka A."/>
            <person name="Antonio M."/>
            <person name="Oren A."/>
            <person name="Chaudhuri R.R."/>
            <person name="La Ragione R."/>
            <person name="Hildebrand F."/>
            <person name="Pallen M.J."/>
        </authorList>
    </citation>
    <scope>NUCLEOTIDE SEQUENCE</scope>
    <source>
        <strain evidence="7">CHK195-6426</strain>
    </source>
</reference>